<organism evidence="5 6">
    <name type="scientific">Micromonospora olivasterospora</name>
    <dbReference type="NCBI Taxonomy" id="1880"/>
    <lineage>
        <taxon>Bacteria</taxon>
        <taxon>Bacillati</taxon>
        <taxon>Actinomycetota</taxon>
        <taxon>Actinomycetes</taxon>
        <taxon>Micromonosporales</taxon>
        <taxon>Micromonosporaceae</taxon>
        <taxon>Micromonospora</taxon>
    </lineage>
</organism>
<evidence type="ECO:0000256" key="2">
    <source>
        <dbReference type="ARBA" id="ARBA00022801"/>
    </source>
</evidence>
<keyword evidence="2" id="KW-0378">Hydrolase</keyword>
<sequence>MSEPAPAHREPAQDHRHGRLTARPGPPVSRARRGLVTVPGPGGEPAALLYAPAERADDRPYRLVLLLHGAGGSARQGLDLLLPLADAHHLLLVAPKATASTWDVIVEGFGTDVRRIDALLADVFTGYPVARVAFGGFSDGASYALSLGLTNGDLADAVLAFSPGFAAPLVSHGRPRLFLSHGTDDRVLPVDVCSRRLAPRLRDLGHDVTYAEFAGGHEVPEPIRRQALDWLAAG</sequence>
<evidence type="ECO:0000313" key="5">
    <source>
        <dbReference type="EMBL" id="TWH70011.1"/>
    </source>
</evidence>
<dbReference type="PANTHER" id="PTHR43037">
    <property type="entry name" value="UNNAMED PRODUCT-RELATED"/>
    <property type="match status" value="1"/>
</dbReference>
<comment type="caution">
    <text evidence="5">The sequence shown here is derived from an EMBL/GenBank/DDBJ whole genome shotgun (WGS) entry which is preliminary data.</text>
</comment>
<dbReference type="Proteomes" id="UP000319825">
    <property type="component" value="Unassembled WGS sequence"/>
</dbReference>
<evidence type="ECO:0000256" key="3">
    <source>
        <dbReference type="SAM" id="MobiDB-lite"/>
    </source>
</evidence>
<feature type="compositionally biased region" description="Basic and acidic residues" evidence="3">
    <location>
        <begin position="1"/>
        <end position="15"/>
    </location>
</feature>
<dbReference type="AlphaFoldDB" id="A0A562IG69"/>
<dbReference type="GO" id="GO:0016787">
    <property type="term" value="F:hydrolase activity"/>
    <property type="evidence" value="ECO:0007669"/>
    <property type="project" value="UniProtKB-KW"/>
</dbReference>
<feature type="domain" description="Phospholipase/carboxylesterase/thioesterase" evidence="4">
    <location>
        <begin position="122"/>
        <end position="221"/>
    </location>
</feature>
<dbReference type="InterPro" id="IPR003140">
    <property type="entry name" value="PLipase/COase/thioEstase"/>
</dbReference>
<dbReference type="OrthoDB" id="9765647at2"/>
<reference evidence="5 6" key="1">
    <citation type="submission" date="2019-07" db="EMBL/GenBank/DDBJ databases">
        <title>R&amp;d 2014.</title>
        <authorList>
            <person name="Klenk H.-P."/>
        </authorList>
    </citation>
    <scope>NUCLEOTIDE SEQUENCE [LARGE SCALE GENOMIC DNA]</scope>
    <source>
        <strain evidence="5 6">DSM 43868</strain>
    </source>
</reference>
<evidence type="ECO:0000313" key="6">
    <source>
        <dbReference type="Proteomes" id="UP000319825"/>
    </source>
</evidence>
<evidence type="ECO:0000259" key="4">
    <source>
        <dbReference type="Pfam" id="PF02230"/>
    </source>
</evidence>
<dbReference type="RefSeq" id="WP_145776414.1">
    <property type="nucleotide sequence ID" value="NZ_BAAATQ010000046.1"/>
</dbReference>
<gene>
    <name evidence="5" type="ORF">JD77_05029</name>
</gene>
<dbReference type="PANTHER" id="PTHR43037:SF5">
    <property type="entry name" value="FERULOYL ESTERASE"/>
    <property type="match status" value="1"/>
</dbReference>
<dbReference type="EMBL" id="VLKE01000001">
    <property type="protein sequence ID" value="TWH70011.1"/>
    <property type="molecule type" value="Genomic_DNA"/>
</dbReference>
<dbReference type="Pfam" id="PF02230">
    <property type="entry name" value="Abhydrolase_2"/>
    <property type="match status" value="1"/>
</dbReference>
<keyword evidence="1" id="KW-0732">Signal</keyword>
<dbReference type="Gene3D" id="3.40.50.1820">
    <property type="entry name" value="alpha/beta hydrolase"/>
    <property type="match status" value="1"/>
</dbReference>
<dbReference type="SUPFAM" id="SSF53474">
    <property type="entry name" value="alpha/beta-Hydrolases"/>
    <property type="match status" value="1"/>
</dbReference>
<keyword evidence="6" id="KW-1185">Reference proteome</keyword>
<proteinExistence type="predicted"/>
<evidence type="ECO:0000256" key="1">
    <source>
        <dbReference type="ARBA" id="ARBA00022729"/>
    </source>
</evidence>
<dbReference type="InterPro" id="IPR029058">
    <property type="entry name" value="AB_hydrolase_fold"/>
</dbReference>
<name>A0A562IG69_MICOL</name>
<feature type="region of interest" description="Disordered" evidence="3">
    <location>
        <begin position="1"/>
        <end position="40"/>
    </location>
</feature>
<accession>A0A562IG69</accession>
<dbReference type="InterPro" id="IPR050955">
    <property type="entry name" value="Plant_Biomass_Hydrol_Est"/>
</dbReference>
<protein>
    <submittedName>
        <fullName evidence="5">Putative esterase</fullName>
    </submittedName>
</protein>